<dbReference type="RefSeq" id="WP_148452270.1">
    <property type="nucleotide sequence ID" value="NZ_VSDO01000002.1"/>
</dbReference>
<protein>
    <submittedName>
        <fullName evidence="2">Nucleotidyltransferase domain-containing protein</fullName>
    </submittedName>
</protein>
<gene>
    <name evidence="2" type="ORF">FRY98_12780</name>
</gene>
<dbReference type="CDD" id="cd05403">
    <property type="entry name" value="NT_KNTase_like"/>
    <property type="match status" value="1"/>
</dbReference>
<comment type="caution">
    <text evidence="2">The sequence shown here is derived from an EMBL/GenBank/DDBJ whole genome shotgun (WGS) entry which is preliminary data.</text>
</comment>
<dbReference type="EMBL" id="VSDO01000002">
    <property type="protein sequence ID" value="TYA13516.1"/>
    <property type="molecule type" value="Genomic_DNA"/>
</dbReference>
<name>A0A5D0CU59_9BACL</name>
<feature type="domain" description="Polymerase nucleotidyl transferase" evidence="1">
    <location>
        <begin position="15"/>
        <end position="78"/>
    </location>
</feature>
<dbReference type="InterPro" id="IPR002934">
    <property type="entry name" value="Polymerase_NTP_transf_dom"/>
</dbReference>
<dbReference type="OrthoDB" id="2547773at2"/>
<evidence type="ECO:0000313" key="2">
    <source>
        <dbReference type="EMBL" id="TYA13516.1"/>
    </source>
</evidence>
<dbReference type="InterPro" id="IPR043519">
    <property type="entry name" value="NT_sf"/>
</dbReference>
<dbReference type="Proteomes" id="UP000325218">
    <property type="component" value="Unassembled WGS sequence"/>
</dbReference>
<dbReference type="Gene3D" id="1.20.120.330">
    <property type="entry name" value="Nucleotidyltransferases domain 2"/>
    <property type="match status" value="1"/>
</dbReference>
<organism evidence="2 3">
    <name type="scientific">Paenibacillus faecis</name>
    <dbReference type="NCBI Taxonomy" id="862114"/>
    <lineage>
        <taxon>Bacteria</taxon>
        <taxon>Bacillati</taxon>
        <taxon>Bacillota</taxon>
        <taxon>Bacilli</taxon>
        <taxon>Bacillales</taxon>
        <taxon>Paenibacillaceae</taxon>
        <taxon>Paenibacillus</taxon>
    </lineage>
</organism>
<dbReference type="GO" id="GO:0016779">
    <property type="term" value="F:nucleotidyltransferase activity"/>
    <property type="evidence" value="ECO:0007669"/>
    <property type="project" value="InterPro"/>
</dbReference>
<evidence type="ECO:0000313" key="3">
    <source>
        <dbReference type="Proteomes" id="UP000325218"/>
    </source>
</evidence>
<reference evidence="2 3" key="1">
    <citation type="submission" date="2019-08" db="EMBL/GenBank/DDBJ databases">
        <title>Genome sequencing of Paenibacillus faecis DSM 23593(T).</title>
        <authorList>
            <person name="Kook J.-K."/>
            <person name="Park S.-N."/>
            <person name="Lim Y.K."/>
        </authorList>
    </citation>
    <scope>NUCLEOTIDE SEQUENCE [LARGE SCALE GENOMIC DNA]</scope>
    <source>
        <strain evidence="2 3">DSM 23593</strain>
    </source>
</reference>
<sequence length="280" mass="32383">MLNELQSVHNDFITVMKVEQGVLGAWYFGSAAHGTMDVHSDIDIVFLVEEGAYSLVDEKLTVMLEDVCDEVILCWPEDFNSQAIKNYGYILRQKEHLFQYDVFLLNKGKIDDDMCRIHYTELQAKDIVFDRDGSVQALINEGIKGGLWQDDLHKLITTYWFHVQMSAKYFARKDFFKLNGVLRILMDTHSSLLLTSYDQITWGGAASKLHYIDETKQKHLMKYGCTEDLVMVRKNLLQAMEWFEDDVREIAVPDESILSPRAIDLIKQDWIIKTGSIINL</sequence>
<accession>A0A5D0CU59</accession>
<dbReference type="Pfam" id="PF01909">
    <property type="entry name" value="NTP_transf_2"/>
    <property type="match status" value="1"/>
</dbReference>
<dbReference type="Gene3D" id="3.30.460.10">
    <property type="entry name" value="Beta Polymerase, domain 2"/>
    <property type="match status" value="1"/>
</dbReference>
<keyword evidence="3" id="KW-1185">Reference proteome</keyword>
<dbReference type="AlphaFoldDB" id="A0A5D0CU59"/>
<evidence type="ECO:0000259" key="1">
    <source>
        <dbReference type="Pfam" id="PF01909"/>
    </source>
</evidence>
<dbReference type="SUPFAM" id="SSF81301">
    <property type="entry name" value="Nucleotidyltransferase"/>
    <property type="match status" value="1"/>
</dbReference>
<keyword evidence="2" id="KW-0808">Transferase</keyword>
<proteinExistence type="predicted"/>